<protein>
    <submittedName>
        <fullName evidence="2">Uncharacterized protein</fullName>
    </submittedName>
</protein>
<dbReference type="AlphaFoldDB" id="A0AAJ0DIB1"/>
<sequence>MPPKLSPTAARVKKAVGKAKVRYRPDKNSSIMIEISRSAVAFEDYLGHALQQHQRNSSGEVVPKTLDAATHSTWRKFRDYAKSIEEWYNGLRPWHAATLLDQICRAISQGDMQSPKARMYGVGKDTVISTRDRKSRNLSNVDFAAKRLETLDASRREAFTCYLLSPHYFQGNRAEVVQVLLYMQKLCNEHHRKDLYHNGLDTFWFNAIRKPHLLTVEKAGSPYRILTQHGISGGQTSVGEFFWNTATGMQTTSRLGQLPTAPPASAAPVAMPASLIQPNGPTSGMTPSLGTAAVSAPMSAPVAAAVAATATPSEPTAAAVQDPLHQQDVIKSEVDAAPYIKRELDDEDGYATIFESSVATNSAKRSAASAGLQDKVPDASATKRPKIVSSAIAGTAVPTPQQAIKDRAPLAAEASKTNLDDGTNLVNATASVTKTHSTNASYRATATAGEDQFATTSTSTETGAAAGEPPNEPGSALLQANTAPSQTDTTSIQTDTAASQTDTTSAGDQTISDHTSSGDRLAPAGGDKVVDDVAYPTSLTSAGGDKVVEDAASPSGLASARGDSDQTLATSGIDATSDMIERLSGAVASGDPAASSDN</sequence>
<name>A0AAJ0DIB1_9PEZI</name>
<keyword evidence="3" id="KW-1185">Reference proteome</keyword>
<comment type="caution">
    <text evidence="2">The sequence shown here is derived from an EMBL/GenBank/DDBJ whole genome shotgun (WGS) entry which is preliminary data.</text>
</comment>
<feature type="region of interest" description="Disordered" evidence="1">
    <location>
        <begin position="445"/>
        <end position="529"/>
    </location>
</feature>
<reference evidence="2" key="1">
    <citation type="submission" date="2023-04" db="EMBL/GenBank/DDBJ databases">
        <title>Black Yeasts Isolated from many extreme environments.</title>
        <authorList>
            <person name="Coleine C."/>
            <person name="Stajich J.E."/>
            <person name="Selbmann L."/>
        </authorList>
    </citation>
    <scope>NUCLEOTIDE SEQUENCE</scope>
    <source>
        <strain evidence="2">CCFEE 5312</strain>
    </source>
</reference>
<gene>
    <name evidence="2" type="ORF">LTR09_008352</name>
</gene>
<accession>A0AAJ0DIB1</accession>
<feature type="compositionally biased region" description="Low complexity" evidence="1">
    <location>
        <begin position="485"/>
        <end position="506"/>
    </location>
</feature>
<feature type="region of interest" description="Disordered" evidence="1">
    <location>
        <begin position="541"/>
        <end position="569"/>
    </location>
</feature>
<organism evidence="2 3">
    <name type="scientific">Extremus antarcticus</name>
    <dbReference type="NCBI Taxonomy" id="702011"/>
    <lineage>
        <taxon>Eukaryota</taxon>
        <taxon>Fungi</taxon>
        <taxon>Dikarya</taxon>
        <taxon>Ascomycota</taxon>
        <taxon>Pezizomycotina</taxon>
        <taxon>Dothideomycetes</taxon>
        <taxon>Dothideomycetidae</taxon>
        <taxon>Mycosphaerellales</taxon>
        <taxon>Extremaceae</taxon>
        <taxon>Extremus</taxon>
    </lineage>
</organism>
<dbReference type="EMBL" id="JAWDJX010000032">
    <property type="protein sequence ID" value="KAK3050441.1"/>
    <property type="molecule type" value="Genomic_DNA"/>
</dbReference>
<evidence type="ECO:0000313" key="3">
    <source>
        <dbReference type="Proteomes" id="UP001271007"/>
    </source>
</evidence>
<dbReference type="Proteomes" id="UP001271007">
    <property type="component" value="Unassembled WGS sequence"/>
</dbReference>
<feature type="region of interest" description="Disordered" evidence="1">
    <location>
        <begin position="363"/>
        <end position="384"/>
    </location>
</feature>
<feature type="compositionally biased region" description="Low complexity" evidence="1">
    <location>
        <begin position="454"/>
        <end position="468"/>
    </location>
</feature>
<evidence type="ECO:0000256" key="1">
    <source>
        <dbReference type="SAM" id="MobiDB-lite"/>
    </source>
</evidence>
<proteinExistence type="predicted"/>
<evidence type="ECO:0000313" key="2">
    <source>
        <dbReference type="EMBL" id="KAK3050441.1"/>
    </source>
</evidence>